<reference evidence="6" key="1">
    <citation type="journal article" date="2014" name="Science">
        <title>Nonhuman genetics. Genomic basis for the convergent evolution of electric organs.</title>
        <authorList>
            <person name="Gallant J.R."/>
            <person name="Traeger L.L."/>
            <person name="Volkening J.D."/>
            <person name="Moffett H."/>
            <person name="Chen P.H."/>
            <person name="Novina C.D."/>
            <person name="Phillips G.N.Jr."/>
            <person name="Anand R."/>
            <person name="Wells G.B."/>
            <person name="Pinch M."/>
            <person name="Guth R."/>
            <person name="Unguez G.A."/>
            <person name="Albert J.S."/>
            <person name="Zakon H.H."/>
            <person name="Samanta M.P."/>
            <person name="Sussman M.R."/>
        </authorList>
    </citation>
    <scope>NUCLEOTIDE SEQUENCE [LARGE SCALE GENOMIC DNA]</scope>
</reference>
<protein>
    <recommendedName>
        <fullName evidence="4">AAA+ ATPase domain-containing protein</fullName>
    </recommendedName>
</protein>
<dbReference type="PANTHER" id="PTHR12784:SF6">
    <property type="entry name" value="NEURON NAVIGATOR 2"/>
    <property type="match status" value="1"/>
</dbReference>
<sequence>MEPRKLIKAECTYPGSSSTCRTGTWSRSVSAWSNDGAPERGISAGVEESSSGRDAVPHREKGQVCRDVHTRSHLCQLRLTQHTCVWDGIARVNKEILLTMLDIYKKYESKSMCDDTESRRLRSDKNVADLRQNLEETMSSLRHTTHISHSTLETTFDNCITTDISGRGLLNLSPRPSSALSWRHGLSSPRLQAGDAALLGRGYGQRNAHCAHRHTSLTPADKLRDLDVSNKVEELAGITTKTAGYMGKLGRTDSATSGHTILILSLSTFSHCPNSCPVCVSVSLSACPPVCLSLSWDDSSSVSSGISDAPDTDDLCTSVSMRSYITTPSGPRRNTEEQLQTDTEKRTAIEHNPLWNDEDLRRPDGCSDTSVKMDAGSRWCHAPSVFSDESECNLTGCKTTSQTGSWRWGMSGQMGVTKALTNFYLPAGKTDDAKVSEKGRISPRPNGLPISPPPRQINVTEGKKLLSKKPLSSSATVTTSGAVVTGGSSPLGKMPLSTGITATRLVGRQTSVDDGYLPPNARTTLQYRSLPRPSRANRSMGTVHAANRPTAYGINPSIISKGTTTLPNPKSRRCPTGAANQTDREKGVLSDAEIPAAGLEPAASGGTLTGQGQPGKRTGAKYPDMSSPTMCSVLHFGRYAHLPQGRDSENARDWLRSHSAAGLQDSGSSSPFSPAASLSSPTGTRLNITTTGTHTHTHSLSHTHTHTHAHTCTRAHTQTHTLTHMHAHSHTHTHTHAHTHTHSYTHIRKLRRELEASQEKVSTLTMQLSANAHLVAAFEQSLGNMSIRLQSLTTTAEQKVSECETACVHMCVRASASFSSEFSALSHMVCSPPQLRSSFKQAFGKKSVVRSASSHSDVEEGTDSSQPASPRLQYGRTPASGPLLRLSQSSSLISECMDSDAETVMHLRSELRDKDMKLTDIRLEALSSAHQLDQLRESMSRMQVSGRVAPLTPPPPSGPHPLYITPVRANMLLEDSGDGCSWSEGSHVKVVVSMETEPRKEDCRPRHFLIGCIGVSGKTKWEVLDGVVRRLFKEYITNVDPVSHLDLSADSVLGYSIGDVHRTGPTHTPELLPCGYLVGDSDTISVRLKGAAENSQDTLAFETLIPKAVLQRCVSQLREHGRVILSGPPGTGKTFLAARLAEHLVLLEGHSLADRAITTFSIDNNSRKEVKHYLSNLTEACGSSSGAGTRTPPRVIILDNLHHLGPLGDVFNVSTPYGPPYVIGTMNRVASSAPNLHLYHNFRWVLYANHTEPVKGFLGRFLRRKLLETEIGSRVRNGELVKIIEWIPCVWQHLNRFLEMHSSSDVTIGPRLFLSCPMDVEGSQVWFTDLWNYSIIPYLLEAVREGLQLYGRKAAWEDPACWVMESYPWTPISLQPCWSSLLHLRPEDVGFDGYGPARVPGLGQQTTQDSSEADPLMNMLMSLKEASQCAGPPSYDSNSNLDDVLDPS</sequence>
<dbReference type="GO" id="GO:0005524">
    <property type="term" value="F:ATP binding"/>
    <property type="evidence" value="ECO:0007669"/>
    <property type="project" value="InterPro"/>
</dbReference>
<feature type="compositionally biased region" description="Low complexity" evidence="3">
    <location>
        <begin position="666"/>
        <end position="681"/>
    </location>
</feature>
<dbReference type="InterPro" id="IPR027417">
    <property type="entry name" value="P-loop_NTPase"/>
</dbReference>
<dbReference type="CDD" id="cd00009">
    <property type="entry name" value="AAA"/>
    <property type="match status" value="1"/>
</dbReference>
<feature type="compositionally biased region" description="Basic residues" evidence="3">
    <location>
        <begin position="695"/>
        <end position="709"/>
    </location>
</feature>
<dbReference type="Pfam" id="PF25408">
    <property type="entry name" value="AAA_lid_NAV1"/>
    <property type="match status" value="1"/>
</dbReference>
<dbReference type="Ensembl" id="ENSEEET00000034847.2">
    <property type="protein sequence ID" value="ENSEEEP00000034444.2"/>
    <property type="gene ID" value="ENSEEEG00000016373.2"/>
</dbReference>
<organism evidence="5 6">
    <name type="scientific">Electrophorus electricus</name>
    <name type="common">Electric eel</name>
    <name type="synonym">Gymnotus electricus</name>
    <dbReference type="NCBI Taxonomy" id="8005"/>
    <lineage>
        <taxon>Eukaryota</taxon>
        <taxon>Metazoa</taxon>
        <taxon>Chordata</taxon>
        <taxon>Craniata</taxon>
        <taxon>Vertebrata</taxon>
        <taxon>Euteleostomi</taxon>
        <taxon>Actinopterygii</taxon>
        <taxon>Neopterygii</taxon>
        <taxon>Teleostei</taxon>
        <taxon>Ostariophysi</taxon>
        <taxon>Gymnotiformes</taxon>
        <taxon>Gymnotoidei</taxon>
        <taxon>Gymnotidae</taxon>
        <taxon>Electrophorus</taxon>
    </lineage>
</organism>
<reference evidence="5" key="3">
    <citation type="submission" date="2020-05" db="EMBL/GenBank/DDBJ databases">
        <title>Electrophorus electricus (electric eel) genome, fEleEle1, primary haplotype.</title>
        <authorList>
            <person name="Myers G."/>
            <person name="Meyer A."/>
            <person name="Fedrigo O."/>
            <person name="Formenti G."/>
            <person name="Rhie A."/>
            <person name="Tracey A."/>
            <person name="Sims Y."/>
            <person name="Jarvis E.D."/>
        </authorList>
    </citation>
    <scope>NUCLEOTIDE SEQUENCE [LARGE SCALE GENOMIC DNA]</scope>
</reference>
<evidence type="ECO:0000313" key="6">
    <source>
        <dbReference type="Proteomes" id="UP000314983"/>
    </source>
</evidence>
<dbReference type="SMART" id="SM00382">
    <property type="entry name" value="AAA"/>
    <property type="match status" value="1"/>
</dbReference>
<dbReference type="Proteomes" id="UP000314983">
    <property type="component" value="Chromosome 12"/>
</dbReference>
<feature type="region of interest" description="Disordered" evidence="3">
    <location>
        <begin position="850"/>
        <end position="883"/>
    </location>
</feature>
<name>A0A4W4GAA9_ELEEL</name>
<dbReference type="Pfam" id="PF00004">
    <property type="entry name" value="AAA"/>
    <property type="match status" value="1"/>
</dbReference>
<evidence type="ECO:0000256" key="3">
    <source>
        <dbReference type="SAM" id="MobiDB-lite"/>
    </source>
</evidence>
<dbReference type="GO" id="GO:0022008">
    <property type="term" value="P:neurogenesis"/>
    <property type="evidence" value="ECO:0007669"/>
    <property type="project" value="InterPro"/>
</dbReference>
<gene>
    <name evidence="5" type="primary">AGAP2</name>
</gene>
<reference evidence="5" key="5">
    <citation type="submission" date="2025-09" db="UniProtKB">
        <authorList>
            <consortium name="Ensembl"/>
        </authorList>
    </citation>
    <scope>IDENTIFICATION</scope>
</reference>
<reference evidence="5" key="4">
    <citation type="submission" date="2025-08" db="UniProtKB">
        <authorList>
            <consortium name="Ensembl"/>
        </authorList>
    </citation>
    <scope>IDENTIFICATION</scope>
</reference>
<comment type="similarity">
    <text evidence="1">Belongs to the Nav/unc-53 family.</text>
</comment>
<feature type="region of interest" description="Disordered" evidence="3">
    <location>
        <begin position="434"/>
        <end position="456"/>
    </location>
</feature>
<dbReference type="InterPro" id="IPR057126">
    <property type="entry name" value="NAV1-like_ubiquitin-like"/>
</dbReference>
<feature type="compositionally biased region" description="Polar residues" evidence="3">
    <location>
        <begin position="557"/>
        <end position="568"/>
    </location>
</feature>
<dbReference type="SUPFAM" id="SSF52540">
    <property type="entry name" value="P-loop containing nucleoside triphosphate hydrolases"/>
    <property type="match status" value="2"/>
</dbReference>
<dbReference type="InterPro" id="IPR003593">
    <property type="entry name" value="AAA+_ATPase"/>
</dbReference>
<dbReference type="Pfam" id="PF23092">
    <property type="entry name" value="Ubiquitin_6"/>
    <property type="match status" value="1"/>
</dbReference>
<feature type="region of interest" description="Disordered" evidence="3">
    <location>
        <begin position="326"/>
        <end position="368"/>
    </location>
</feature>
<dbReference type="Gene3D" id="3.40.50.300">
    <property type="entry name" value="P-loop containing nucleotide triphosphate hydrolases"/>
    <property type="match status" value="1"/>
</dbReference>
<feature type="region of interest" description="Disordered" evidence="3">
    <location>
        <begin position="1427"/>
        <end position="1448"/>
    </location>
</feature>
<feature type="domain" description="AAA+ ATPase" evidence="4">
    <location>
        <begin position="1119"/>
        <end position="1272"/>
    </location>
</feature>
<keyword evidence="2" id="KW-0175">Coiled coil</keyword>
<dbReference type="InterPro" id="IPR039041">
    <property type="entry name" value="Nav/unc-53"/>
</dbReference>
<evidence type="ECO:0000313" key="5">
    <source>
        <dbReference type="Ensembl" id="ENSEEEP00000034444.2"/>
    </source>
</evidence>
<keyword evidence="6" id="KW-1185">Reference proteome</keyword>
<dbReference type="GeneTree" id="ENSGT00940000155663"/>
<proteinExistence type="inferred from homology"/>
<dbReference type="PANTHER" id="PTHR12784">
    <property type="entry name" value="STEERIN"/>
    <property type="match status" value="1"/>
</dbReference>
<reference evidence="6" key="2">
    <citation type="journal article" date="2017" name="Sci. Adv.">
        <title>A tail of two voltages: Proteomic comparison of the three electric organs of the electric eel.</title>
        <authorList>
            <person name="Traeger L.L."/>
            <person name="Sabat G."/>
            <person name="Barrett-Wilt G.A."/>
            <person name="Wells G.B."/>
            <person name="Sussman M.R."/>
        </authorList>
    </citation>
    <scope>NUCLEOTIDE SEQUENCE [LARGE SCALE GENOMIC DNA]</scope>
</reference>
<feature type="region of interest" description="Disordered" evidence="3">
    <location>
        <begin position="31"/>
        <end position="60"/>
    </location>
</feature>
<evidence type="ECO:0000256" key="2">
    <source>
        <dbReference type="ARBA" id="ARBA00023054"/>
    </source>
</evidence>
<dbReference type="GO" id="GO:0016887">
    <property type="term" value="F:ATP hydrolysis activity"/>
    <property type="evidence" value="ECO:0007669"/>
    <property type="project" value="InterPro"/>
</dbReference>
<evidence type="ECO:0000259" key="4">
    <source>
        <dbReference type="SMART" id="SM00382"/>
    </source>
</evidence>
<feature type="region of interest" description="Disordered" evidence="3">
    <location>
        <begin position="659"/>
        <end position="709"/>
    </location>
</feature>
<dbReference type="InterPro" id="IPR057568">
    <property type="entry name" value="CortBP2_NAV1-like_AAA_lid"/>
</dbReference>
<accession>A0A4W4GAA9</accession>
<feature type="region of interest" description="Disordered" evidence="3">
    <location>
        <begin position="552"/>
        <end position="624"/>
    </location>
</feature>
<evidence type="ECO:0000256" key="1">
    <source>
        <dbReference type="ARBA" id="ARBA00006255"/>
    </source>
</evidence>
<dbReference type="InterPro" id="IPR003959">
    <property type="entry name" value="ATPase_AAA_core"/>
</dbReference>